<organism evidence="9 10">
    <name type="scientific">Crystallibacter crystallopoietes</name>
    <dbReference type="NCBI Taxonomy" id="37928"/>
    <lineage>
        <taxon>Bacteria</taxon>
        <taxon>Bacillati</taxon>
        <taxon>Actinomycetota</taxon>
        <taxon>Actinomycetes</taxon>
        <taxon>Micrococcales</taxon>
        <taxon>Micrococcaceae</taxon>
        <taxon>Crystallibacter</taxon>
    </lineage>
</organism>
<feature type="region of interest" description="Disordered" evidence="8">
    <location>
        <begin position="1"/>
        <end position="22"/>
    </location>
</feature>
<evidence type="ECO:0000256" key="1">
    <source>
        <dbReference type="ARBA" id="ARBA00022475"/>
    </source>
</evidence>
<feature type="transmembrane region" description="Helical" evidence="7">
    <location>
        <begin position="32"/>
        <end position="50"/>
    </location>
</feature>
<accession>A0A1H1CLW5</accession>
<evidence type="ECO:0000256" key="2">
    <source>
        <dbReference type="ARBA" id="ARBA00022618"/>
    </source>
</evidence>
<reference evidence="9 10" key="1">
    <citation type="submission" date="2016-10" db="EMBL/GenBank/DDBJ databases">
        <authorList>
            <person name="de Groot N.N."/>
        </authorList>
    </citation>
    <scope>NUCLEOTIDE SEQUENCE [LARGE SCALE GENOMIC DNA]</scope>
    <source>
        <strain evidence="9 10">DSM 20117</strain>
    </source>
</reference>
<evidence type="ECO:0000256" key="3">
    <source>
        <dbReference type="ARBA" id="ARBA00022692"/>
    </source>
</evidence>
<dbReference type="KEGG" id="acry:AC20117_07435"/>
<dbReference type="Proteomes" id="UP000181917">
    <property type="component" value="Unassembled WGS sequence"/>
</dbReference>
<keyword evidence="1 7" id="KW-1003">Cell membrane</keyword>
<evidence type="ECO:0000256" key="8">
    <source>
        <dbReference type="SAM" id="MobiDB-lite"/>
    </source>
</evidence>
<keyword evidence="6 7" id="KW-0131">Cell cycle</keyword>
<protein>
    <recommendedName>
        <fullName evidence="7">Cell division protein CrgA</fullName>
    </recommendedName>
</protein>
<keyword evidence="3 7" id="KW-0812">Transmembrane</keyword>
<dbReference type="InterPro" id="IPR009619">
    <property type="entry name" value="CrgA"/>
</dbReference>
<sequence length="83" mass="9513">MPESKPRKRSERRPQTTAAPEYKPNPVWFKPVMFGLMIIGLLWIIVFYITEAQWPIAAAGSWNIMIGFGIAIAGFLMTTKWRS</sequence>
<evidence type="ECO:0000256" key="4">
    <source>
        <dbReference type="ARBA" id="ARBA00022989"/>
    </source>
</evidence>
<comment type="subcellular location">
    <subcellularLocation>
        <location evidence="7">Cell membrane</location>
        <topology evidence="7">Multi-pass membrane protein</topology>
    </subcellularLocation>
</comment>
<dbReference type="RefSeq" id="WP_074703149.1">
    <property type="nucleotide sequence ID" value="NZ_CP018863.1"/>
</dbReference>
<evidence type="ECO:0000313" key="10">
    <source>
        <dbReference type="Proteomes" id="UP000181917"/>
    </source>
</evidence>
<dbReference type="Pfam" id="PF06781">
    <property type="entry name" value="CrgA"/>
    <property type="match status" value="1"/>
</dbReference>
<evidence type="ECO:0000313" key="9">
    <source>
        <dbReference type="EMBL" id="SDQ65173.1"/>
    </source>
</evidence>
<keyword evidence="2 7" id="KW-0132">Cell division</keyword>
<gene>
    <name evidence="7" type="primary">crgA</name>
    <name evidence="9" type="ORF">SAMN04489742_1988</name>
</gene>
<dbReference type="EMBL" id="FNKH01000002">
    <property type="protein sequence ID" value="SDQ65173.1"/>
    <property type="molecule type" value="Genomic_DNA"/>
</dbReference>
<feature type="compositionally biased region" description="Basic residues" evidence="8">
    <location>
        <begin position="1"/>
        <end position="11"/>
    </location>
</feature>
<evidence type="ECO:0000256" key="7">
    <source>
        <dbReference type="HAMAP-Rule" id="MF_00631"/>
    </source>
</evidence>
<keyword evidence="5 7" id="KW-0472">Membrane</keyword>
<evidence type="ECO:0000256" key="5">
    <source>
        <dbReference type="ARBA" id="ARBA00023136"/>
    </source>
</evidence>
<proteinExistence type="inferred from homology"/>
<dbReference type="HAMAP" id="MF_00631">
    <property type="entry name" value="CrgA"/>
    <property type="match status" value="1"/>
</dbReference>
<feature type="transmembrane region" description="Helical" evidence="7">
    <location>
        <begin position="56"/>
        <end position="77"/>
    </location>
</feature>
<dbReference type="OrthoDB" id="5189646at2"/>
<name>A0A1H1CLW5_9MICC</name>
<comment type="function">
    <text evidence="7">Involved in cell division.</text>
</comment>
<dbReference type="STRING" id="37928.SAMN04489742_1988"/>
<dbReference type="GO" id="GO:0005886">
    <property type="term" value="C:plasma membrane"/>
    <property type="evidence" value="ECO:0007669"/>
    <property type="project" value="UniProtKB-SubCell"/>
</dbReference>
<keyword evidence="10" id="KW-1185">Reference proteome</keyword>
<evidence type="ECO:0000256" key="6">
    <source>
        <dbReference type="ARBA" id="ARBA00023306"/>
    </source>
</evidence>
<keyword evidence="4 7" id="KW-1133">Transmembrane helix</keyword>
<dbReference type="AlphaFoldDB" id="A0A1H1CLW5"/>
<dbReference type="GO" id="GO:0051301">
    <property type="term" value="P:cell division"/>
    <property type="evidence" value="ECO:0007669"/>
    <property type="project" value="UniProtKB-UniRule"/>
</dbReference>
<comment type="similarity">
    <text evidence="7">Belongs to the CrgA family.</text>
</comment>